<protein>
    <submittedName>
        <fullName evidence="3">Uncharacterized protein</fullName>
    </submittedName>
</protein>
<dbReference type="Proteomes" id="UP000887566">
    <property type="component" value="Unplaced"/>
</dbReference>
<dbReference type="AlphaFoldDB" id="A0A914VIR0"/>
<accession>A0A914VIR0</accession>
<feature type="compositionally biased region" description="Low complexity" evidence="1">
    <location>
        <begin position="21"/>
        <end position="52"/>
    </location>
</feature>
<name>A0A914VIR0_9BILA</name>
<feature type="compositionally biased region" description="Low complexity" evidence="1">
    <location>
        <begin position="70"/>
        <end position="84"/>
    </location>
</feature>
<feature type="region of interest" description="Disordered" evidence="1">
    <location>
        <begin position="21"/>
        <end position="90"/>
    </location>
</feature>
<reference evidence="3" key="1">
    <citation type="submission" date="2022-11" db="UniProtKB">
        <authorList>
            <consortium name="WormBaseParasite"/>
        </authorList>
    </citation>
    <scope>IDENTIFICATION</scope>
</reference>
<proteinExistence type="predicted"/>
<feature type="compositionally biased region" description="Low complexity" evidence="1">
    <location>
        <begin position="212"/>
        <end position="227"/>
    </location>
</feature>
<evidence type="ECO:0000313" key="2">
    <source>
        <dbReference type="Proteomes" id="UP000887566"/>
    </source>
</evidence>
<dbReference type="WBParaSite" id="PSAMB.scaffold200size66654.g3166.t1">
    <property type="protein sequence ID" value="PSAMB.scaffold200size66654.g3166.t1"/>
    <property type="gene ID" value="PSAMB.scaffold200size66654.g3166"/>
</dbReference>
<keyword evidence="2" id="KW-1185">Reference proteome</keyword>
<feature type="compositionally biased region" description="Polar residues" evidence="1">
    <location>
        <begin position="166"/>
        <end position="177"/>
    </location>
</feature>
<organism evidence="2 3">
    <name type="scientific">Plectus sambesii</name>
    <dbReference type="NCBI Taxonomy" id="2011161"/>
    <lineage>
        <taxon>Eukaryota</taxon>
        <taxon>Metazoa</taxon>
        <taxon>Ecdysozoa</taxon>
        <taxon>Nematoda</taxon>
        <taxon>Chromadorea</taxon>
        <taxon>Plectida</taxon>
        <taxon>Plectina</taxon>
        <taxon>Plectoidea</taxon>
        <taxon>Plectidae</taxon>
        <taxon>Plectus</taxon>
    </lineage>
</organism>
<evidence type="ECO:0000256" key="1">
    <source>
        <dbReference type="SAM" id="MobiDB-lite"/>
    </source>
</evidence>
<feature type="compositionally biased region" description="Gly residues" evidence="1">
    <location>
        <begin position="185"/>
        <end position="195"/>
    </location>
</feature>
<feature type="region of interest" description="Disordered" evidence="1">
    <location>
        <begin position="165"/>
        <end position="259"/>
    </location>
</feature>
<evidence type="ECO:0000313" key="3">
    <source>
        <dbReference type="WBParaSite" id="PSAMB.scaffold200size66654.g3166.t1"/>
    </source>
</evidence>
<feature type="compositionally biased region" description="Basic and acidic residues" evidence="1">
    <location>
        <begin position="53"/>
        <end position="69"/>
    </location>
</feature>
<feature type="compositionally biased region" description="Basic and acidic residues" evidence="1">
    <location>
        <begin position="246"/>
        <end position="259"/>
    </location>
</feature>
<sequence length="259" mass="25383">MGLGGFPGAFPFPGMMSNSMGMNGMAGLSSPTTSTNANTPTTTTTNNSSSRAADSEKKSSSKESKRASAKESSSSSSALASASAADKKDPLADNPFLAAMGMAGLANSNAGSSAGGIFGMNPFMAGGMQPGMSPNLALAQLQSLIGMQGLDSLMAASFPGFPAVSSVGQTQSTPSRKTTTTTSSSGGGGGGGGGSSSKAVADNKGGKEKSGRSTSSSNSRSAGSNSKLNALVDKLAAAKGESPAPAKHDDDNNDDEGRK</sequence>